<gene>
    <name evidence="1" type="ORF">OBE_00639</name>
</gene>
<dbReference type="AlphaFoldDB" id="K1TUY6"/>
<feature type="non-terminal residue" evidence="1">
    <location>
        <position position="1"/>
    </location>
</feature>
<comment type="caution">
    <text evidence="1">The sequence shown here is derived from an EMBL/GenBank/DDBJ whole genome shotgun (WGS) entry which is preliminary data.</text>
</comment>
<protein>
    <recommendedName>
        <fullName evidence="2">Plasmid maintenance system killer protein</fullName>
    </recommendedName>
</protein>
<dbReference type="EMBL" id="AJWZ01000440">
    <property type="protein sequence ID" value="EKC76857.1"/>
    <property type="molecule type" value="Genomic_DNA"/>
</dbReference>
<proteinExistence type="predicted"/>
<organism evidence="1">
    <name type="scientific">human gut metagenome</name>
    <dbReference type="NCBI Taxonomy" id="408170"/>
    <lineage>
        <taxon>unclassified sequences</taxon>
        <taxon>metagenomes</taxon>
        <taxon>organismal metagenomes</taxon>
    </lineage>
</organism>
<sequence>QFAVDLVHPYRLVFEKNGEEIQIANIIEIVDYH</sequence>
<accession>K1TUY6</accession>
<name>K1TUY6_9ZZZZ</name>
<evidence type="ECO:0000313" key="1">
    <source>
        <dbReference type="EMBL" id="EKC76857.1"/>
    </source>
</evidence>
<reference evidence="1" key="1">
    <citation type="journal article" date="2013" name="Environ. Microbiol.">
        <title>Microbiota from the distal guts of lean and obese adolescents exhibit partial functional redundancy besides clear differences in community structure.</title>
        <authorList>
            <person name="Ferrer M."/>
            <person name="Ruiz A."/>
            <person name="Lanza F."/>
            <person name="Haange S.B."/>
            <person name="Oberbach A."/>
            <person name="Till H."/>
            <person name="Bargiela R."/>
            <person name="Campoy C."/>
            <person name="Segura M.T."/>
            <person name="Richter M."/>
            <person name="von Bergen M."/>
            <person name="Seifert J."/>
            <person name="Suarez A."/>
        </authorList>
    </citation>
    <scope>NUCLEOTIDE SEQUENCE</scope>
</reference>
<evidence type="ECO:0008006" key="2">
    <source>
        <dbReference type="Google" id="ProtNLM"/>
    </source>
</evidence>